<dbReference type="Gene3D" id="4.10.410.20">
    <property type="match status" value="1"/>
</dbReference>
<dbReference type="PANTHER" id="PTHR45902">
    <property type="entry name" value="LATROPHILIN RECEPTOR-LIKE PROTEIN A"/>
    <property type="match status" value="1"/>
</dbReference>
<dbReference type="PROSITE" id="PS00524">
    <property type="entry name" value="SMB_1"/>
    <property type="match status" value="1"/>
</dbReference>
<dbReference type="PANTHER" id="PTHR45902:SF1">
    <property type="entry name" value="LATROPHILIN RECEPTOR-LIKE PROTEIN A"/>
    <property type="match status" value="1"/>
</dbReference>
<comment type="subcellular location">
    <subcellularLocation>
        <location evidence="1">Membrane</location>
        <topology evidence="1">Multi-pass membrane protein</topology>
    </subcellularLocation>
</comment>
<dbReference type="Pfam" id="PF01033">
    <property type="entry name" value="Somatomedin_B"/>
    <property type="match status" value="1"/>
</dbReference>
<dbReference type="CDD" id="cd15039">
    <property type="entry name" value="7tmB3_Methuselah-like"/>
    <property type="match status" value="1"/>
</dbReference>
<evidence type="ECO:0000256" key="4">
    <source>
        <dbReference type="ARBA" id="ARBA00023136"/>
    </source>
</evidence>
<sequence length="1039" mass="118519">MEIIVVAKILFVLILFSLASLPCSVLSGINYSLSSSRQPSISANIRNSSNQSFRPLNTLQTSEIGKSSSNSSVAPTSIKQKKIVSSMHDYLHRAINKSSKTQTFHKPVKTENFNSESLKTSPSITIIQSPTPLDRDKIDKDTTPMYVKDSPTFYNKDIPTFFVKDTPFIYVKDTPPIYAKNKEKATTTNSAPTYTKDKDEKLFSIPFQILIPKPTRPQCSKGMSCKGRCGFQRQFGDKWSCFCDPDCNMLFEDCCEDFDEYCNTTFMQEHKVINEFEKRWNCTTLYHDDSPIWVIGQCQPGWNDVDVLRRCTEKNTKSKIISQLIPVIDQYHNTFLNRYCAICNNVTSFSQWEFEVYCDVIPPAGYTEAQWATFLDLFCIKDSFTLKQTWGKRYCVIVHSDCSYKDSEEAVKGCRFGPTGLITHLSKNIHYRNWDCLLCNSLIYAMLPPFPVCGPRPPMSKYQSFTWSKIVPYSAIFRASSLPIPQCPQEQLYDDTFGECKPFLSRNDLNVGEVLKRYVVILEYKEHSNSCGISLSTGSESANLMMMRLGDVFPKLLGISLMERDSRLVDFKIQPLDNSSYRVIFQLLENSEENDLVESIIGHELKLQNLAFHSRSFTRSRGLCTYYINTCIVHKMICAENETFSVNEIEIYANNSAFIIKTGKLYSDKEYFVFKNEKRLALCKDYWPGNCSYYIEVKNESNWSLFENGSVHTDVTKAPWLHYGEYTIVDGVLRFCSRFPNAIFSTTTSIHETVLSYATIVCLSMSIISLAALLIVYLLFPALRNIPGKNLMLFSGILASSQVLWLLQQYIASLSSTLCVATAFALQYFLLASFSCSTSIAFHSFLTFLNIAKGKLTQSSGKTFLHYVLYSLGFPLLLLLMCWLLYYHNLLTIVHYQHVCWFKHDLSIYIAFHIPAFTMLLLNFILLSKTMMFLRDCTKERRNLAGKTGAPTRIQIGIYLRLSTIMGATWLFGVFIVIFPDVVALEYLFVFIDGLQGLYVALAFLFTDNVKKFIIRRKDRGATTGKSNAMHSTLASTTM</sequence>
<dbReference type="SUPFAM" id="SSF90188">
    <property type="entry name" value="Somatomedin B domain"/>
    <property type="match status" value="1"/>
</dbReference>
<keyword evidence="6" id="KW-0675">Receptor</keyword>
<dbReference type="InterPro" id="IPR000832">
    <property type="entry name" value="GPCR_2_secretin-like"/>
</dbReference>
<keyword evidence="7" id="KW-1185">Reference proteome</keyword>
<dbReference type="PROSITE" id="PS50958">
    <property type="entry name" value="SMB_2"/>
    <property type="match status" value="1"/>
</dbReference>
<evidence type="ECO:0000313" key="7">
    <source>
        <dbReference type="Proteomes" id="UP001152795"/>
    </source>
</evidence>
<dbReference type="GO" id="GO:0016020">
    <property type="term" value="C:membrane"/>
    <property type="evidence" value="ECO:0007669"/>
    <property type="project" value="UniProtKB-SubCell"/>
</dbReference>
<dbReference type="Gene3D" id="1.20.1070.10">
    <property type="entry name" value="Rhodopsin 7-helix transmembrane proteins"/>
    <property type="match status" value="1"/>
</dbReference>
<gene>
    <name evidence="6" type="ORF">PACLA_8A009504</name>
</gene>
<keyword evidence="5" id="KW-1015">Disulfide bond</keyword>
<dbReference type="OrthoDB" id="6134459at2759"/>
<name>A0A7D9I8Q3_PARCT</name>
<dbReference type="EMBL" id="CACRXK020004520">
    <property type="protein sequence ID" value="CAB4003035.1"/>
    <property type="molecule type" value="Genomic_DNA"/>
</dbReference>
<keyword evidence="4" id="KW-0472">Membrane</keyword>
<evidence type="ECO:0000256" key="5">
    <source>
        <dbReference type="ARBA" id="ARBA00023157"/>
    </source>
</evidence>
<keyword evidence="2" id="KW-0812">Transmembrane</keyword>
<dbReference type="InterPro" id="IPR053231">
    <property type="entry name" value="GPCR_LN-TM7"/>
</dbReference>
<dbReference type="GO" id="GO:0007166">
    <property type="term" value="P:cell surface receptor signaling pathway"/>
    <property type="evidence" value="ECO:0007669"/>
    <property type="project" value="InterPro"/>
</dbReference>
<dbReference type="GO" id="GO:0004930">
    <property type="term" value="F:G protein-coupled receptor activity"/>
    <property type="evidence" value="ECO:0007669"/>
    <property type="project" value="InterPro"/>
</dbReference>
<reference evidence="6" key="1">
    <citation type="submission" date="2020-04" db="EMBL/GenBank/DDBJ databases">
        <authorList>
            <person name="Alioto T."/>
            <person name="Alioto T."/>
            <person name="Gomez Garrido J."/>
        </authorList>
    </citation>
    <scope>NUCLEOTIDE SEQUENCE</scope>
    <source>
        <strain evidence="6">A484AB</strain>
    </source>
</reference>
<dbReference type="InterPro" id="IPR017981">
    <property type="entry name" value="GPCR_2-like_7TM"/>
</dbReference>
<dbReference type="Proteomes" id="UP001152795">
    <property type="component" value="Unassembled WGS sequence"/>
</dbReference>
<keyword evidence="3" id="KW-1133">Transmembrane helix</keyword>
<dbReference type="PROSITE" id="PS50261">
    <property type="entry name" value="G_PROTEIN_RECEP_F2_4"/>
    <property type="match status" value="1"/>
</dbReference>
<evidence type="ECO:0000256" key="2">
    <source>
        <dbReference type="ARBA" id="ARBA00022692"/>
    </source>
</evidence>
<comment type="caution">
    <text evidence="6">The sequence shown here is derived from an EMBL/GenBank/DDBJ whole genome shotgun (WGS) entry which is preliminary data.</text>
</comment>
<dbReference type="AlphaFoldDB" id="A0A7D9I8Q3"/>
<evidence type="ECO:0000256" key="1">
    <source>
        <dbReference type="ARBA" id="ARBA00004141"/>
    </source>
</evidence>
<protein>
    <submittedName>
        <fullName evidence="6">Cadherin EGF LAG seven-pass G-type receptor 1</fullName>
    </submittedName>
</protein>
<evidence type="ECO:0000313" key="6">
    <source>
        <dbReference type="EMBL" id="CAB4003035.1"/>
    </source>
</evidence>
<dbReference type="InterPro" id="IPR036024">
    <property type="entry name" value="Somatomedin_B-like_dom_sf"/>
</dbReference>
<organism evidence="6 7">
    <name type="scientific">Paramuricea clavata</name>
    <name type="common">Red gorgonian</name>
    <name type="synonym">Violescent sea-whip</name>
    <dbReference type="NCBI Taxonomy" id="317549"/>
    <lineage>
        <taxon>Eukaryota</taxon>
        <taxon>Metazoa</taxon>
        <taxon>Cnidaria</taxon>
        <taxon>Anthozoa</taxon>
        <taxon>Octocorallia</taxon>
        <taxon>Malacalcyonacea</taxon>
        <taxon>Plexauridae</taxon>
        <taxon>Paramuricea</taxon>
    </lineage>
</organism>
<dbReference type="Pfam" id="PF00002">
    <property type="entry name" value="7tm_2"/>
    <property type="match status" value="1"/>
</dbReference>
<proteinExistence type="predicted"/>
<dbReference type="InterPro" id="IPR022343">
    <property type="entry name" value="GCR1-cAMP_receptor"/>
</dbReference>
<evidence type="ECO:0000256" key="3">
    <source>
        <dbReference type="ARBA" id="ARBA00022989"/>
    </source>
</evidence>
<dbReference type="PRINTS" id="PR02001">
    <property type="entry name" value="GCR1CAMPR"/>
</dbReference>
<accession>A0A7D9I8Q3</accession>
<dbReference type="InterPro" id="IPR001212">
    <property type="entry name" value="Somatomedin_B_dom"/>
</dbReference>